<feature type="domain" description="Major facilitator superfamily (MFS) profile" evidence="8">
    <location>
        <begin position="24"/>
        <end position="413"/>
    </location>
</feature>
<proteinExistence type="predicted"/>
<dbReference type="GO" id="GO:0022857">
    <property type="term" value="F:transmembrane transporter activity"/>
    <property type="evidence" value="ECO:0007669"/>
    <property type="project" value="InterPro"/>
</dbReference>
<keyword evidence="4 7" id="KW-1133">Transmembrane helix</keyword>
<gene>
    <name evidence="9" type="ORF">D3105_11940</name>
</gene>
<dbReference type="AlphaFoldDB" id="A0A423V176"/>
<evidence type="ECO:0000256" key="3">
    <source>
        <dbReference type="ARBA" id="ARBA00022692"/>
    </source>
</evidence>
<keyword evidence="5 7" id="KW-0472">Membrane</keyword>
<feature type="transmembrane region" description="Helical" evidence="7">
    <location>
        <begin position="235"/>
        <end position="261"/>
    </location>
</feature>
<feature type="compositionally biased region" description="Polar residues" evidence="6">
    <location>
        <begin position="451"/>
        <end position="463"/>
    </location>
</feature>
<protein>
    <submittedName>
        <fullName evidence="9">MFS transporter</fullName>
    </submittedName>
</protein>
<feature type="transmembrane region" description="Helical" evidence="7">
    <location>
        <begin position="57"/>
        <end position="82"/>
    </location>
</feature>
<feature type="transmembrane region" description="Helical" evidence="7">
    <location>
        <begin position="27"/>
        <end position="51"/>
    </location>
</feature>
<evidence type="ECO:0000256" key="7">
    <source>
        <dbReference type="SAM" id="Phobius"/>
    </source>
</evidence>
<accession>A0A423V176</accession>
<evidence type="ECO:0000256" key="6">
    <source>
        <dbReference type="SAM" id="MobiDB-lite"/>
    </source>
</evidence>
<feature type="transmembrane region" description="Helical" evidence="7">
    <location>
        <begin position="89"/>
        <end position="110"/>
    </location>
</feature>
<dbReference type="InterPro" id="IPR011701">
    <property type="entry name" value="MFS"/>
</dbReference>
<dbReference type="PANTHER" id="PTHR23513:SF11">
    <property type="entry name" value="STAPHYLOFERRIN A TRANSPORTER"/>
    <property type="match status" value="1"/>
</dbReference>
<dbReference type="CDD" id="cd06173">
    <property type="entry name" value="MFS_MefA_like"/>
    <property type="match status" value="1"/>
</dbReference>
<comment type="caution">
    <text evidence="9">The sequence shown here is derived from an EMBL/GenBank/DDBJ whole genome shotgun (WGS) entry which is preliminary data.</text>
</comment>
<feature type="transmembrane region" description="Helical" evidence="7">
    <location>
        <begin position="273"/>
        <end position="294"/>
    </location>
</feature>
<dbReference type="GO" id="GO:0005886">
    <property type="term" value="C:plasma membrane"/>
    <property type="evidence" value="ECO:0007669"/>
    <property type="project" value="UniProtKB-SubCell"/>
</dbReference>
<feature type="transmembrane region" description="Helical" evidence="7">
    <location>
        <begin position="390"/>
        <end position="408"/>
    </location>
</feature>
<reference evidence="9 10" key="1">
    <citation type="submission" date="2018-08" db="EMBL/GenBank/DDBJ databases">
        <title>Streptomyces globisporus 1912-4Crt, whole genome shotgun sequence.</title>
        <authorList>
            <person name="Matselyukh B."/>
        </authorList>
    </citation>
    <scope>NUCLEOTIDE SEQUENCE [LARGE SCALE GENOMIC DNA]</scope>
    <source>
        <strain evidence="9 10">1912-4Crt</strain>
    </source>
</reference>
<dbReference type="InterPro" id="IPR020846">
    <property type="entry name" value="MFS_dom"/>
</dbReference>
<name>A0A423V176_STRGL</name>
<dbReference type="PROSITE" id="PS50850">
    <property type="entry name" value="MFS"/>
    <property type="match status" value="1"/>
</dbReference>
<sequence length="463" mass="48454">MAQARPEETGPASVSPPSLWRDRDYMYWWSGNGLSTLGTSVSTLAFPLLVLHLTGSAAQAGVITVLHMVGKLATLAVGGALADRVSRRAILCLAPLVQAVSMGVVALLVYRGAPSITAIGAMALVSGLAAGLRVAVSMPVLRRIVPKEQIATATAQGMGRDMVAQLVGAPLGGLLYAMGRWIPFLFDAVSFLFVTLGSLLIRRPLGPDRHPGDGPRSSLAKDVGDGLRMIRRSDYLVFTLIWGAVLNAVAEGFILLFVVLIQHRGGGPTAVGLATSLAVTGGVIGAVLGPLLMGKLGARRVLIISAWVFMASFAVVVSVSQPWQIGLVVMVAMISMVPMNVVTESYEVRLVPDQYQGRVAATSRFFVQGVQWIGPLGAGILADAAGVERAILVLAAAMALLAVTLHAARRYLRVLDIPLADVEELLPPGVPPPGEESGPTAPPENDIPTPATGTKTLGEAQQR</sequence>
<dbReference type="InterPro" id="IPR036259">
    <property type="entry name" value="MFS_trans_sf"/>
</dbReference>
<dbReference type="PANTHER" id="PTHR23513">
    <property type="entry name" value="INTEGRAL MEMBRANE EFFLUX PROTEIN-RELATED"/>
    <property type="match status" value="1"/>
</dbReference>
<feature type="transmembrane region" description="Helical" evidence="7">
    <location>
        <begin position="301"/>
        <end position="319"/>
    </location>
</feature>
<evidence type="ECO:0000256" key="2">
    <source>
        <dbReference type="ARBA" id="ARBA00022475"/>
    </source>
</evidence>
<keyword evidence="2" id="KW-1003">Cell membrane</keyword>
<evidence type="ECO:0000256" key="5">
    <source>
        <dbReference type="ARBA" id="ARBA00023136"/>
    </source>
</evidence>
<dbReference type="EMBL" id="QWFA01000050">
    <property type="protein sequence ID" value="ROV68334.1"/>
    <property type="molecule type" value="Genomic_DNA"/>
</dbReference>
<evidence type="ECO:0000259" key="8">
    <source>
        <dbReference type="PROSITE" id="PS50850"/>
    </source>
</evidence>
<evidence type="ECO:0000256" key="4">
    <source>
        <dbReference type="ARBA" id="ARBA00022989"/>
    </source>
</evidence>
<dbReference type="Proteomes" id="UP000285596">
    <property type="component" value="Unassembled WGS sequence"/>
</dbReference>
<dbReference type="Pfam" id="PF07690">
    <property type="entry name" value="MFS_1"/>
    <property type="match status" value="1"/>
</dbReference>
<evidence type="ECO:0000256" key="1">
    <source>
        <dbReference type="ARBA" id="ARBA00004651"/>
    </source>
</evidence>
<feature type="transmembrane region" description="Helical" evidence="7">
    <location>
        <begin position="116"/>
        <end position="141"/>
    </location>
</feature>
<dbReference type="SUPFAM" id="SSF103473">
    <property type="entry name" value="MFS general substrate transporter"/>
    <property type="match status" value="1"/>
</dbReference>
<feature type="region of interest" description="Disordered" evidence="6">
    <location>
        <begin position="425"/>
        <end position="463"/>
    </location>
</feature>
<evidence type="ECO:0000313" key="10">
    <source>
        <dbReference type="Proteomes" id="UP000285596"/>
    </source>
</evidence>
<dbReference type="Gene3D" id="1.20.1250.20">
    <property type="entry name" value="MFS general substrate transporter like domains"/>
    <property type="match status" value="1"/>
</dbReference>
<organism evidence="9 10">
    <name type="scientific">Streptomyces globisporus</name>
    <dbReference type="NCBI Taxonomy" id="1908"/>
    <lineage>
        <taxon>Bacteria</taxon>
        <taxon>Bacillati</taxon>
        <taxon>Actinomycetota</taxon>
        <taxon>Actinomycetes</taxon>
        <taxon>Kitasatosporales</taxon>
        <taxon>Streptomycetaceae</taxon>
        <taxon>Streptomyces</taxon>
    </lineage>
</organism>
<keyword evidence="3 7" id="KW-0812">Transmembrane</keyword>
<evidence type="ECO:0000313" key="9">
    <source>
        <dbReference type="EMBL" id="ROV68334.1"/>
    </source>
</evidence>
<comment type="subcellular location">
    <subcellularLocation>
        <location evidence="1">Cell membrane</location>
        <topology evidence="1">Multi-pass membrane protein</topology>
    </subcellularLocation>
</comment>